<dbReference type="PANTHER" id="PTHR22916">
    <property type="entry name" value="GLYCOSYLTRANSFERASE"/>
    <property type="match status" value="1"/>
</dbReference>
<dbReference type="Proteomes" id="UP000007013">
    <property type="component" value="Chromosome"/>
</dbReference>
<dbReference type="HOGENOM" id="CLU_025996_21_0_0"/>
<accession>B1ZZP3</accession>
<dbReference type="STRING" id="452637.Oter_3955"/>
<dbReference type="CAZy" id="GT2">
    <property type="family name" value="Glycosyltransferase Family 2"/>
</dbReference>
<dbReference type="AlphaFoldDB" id="B1ZZP3"/>
<protein>
    <submittedName>
        <fullName evidence="2">Glycosyl transferase family 2</fullName>
    </submittedName>
</protein>
<dbReference type="Pfam" id="PF00535">
    <property type="entry name" value="Glycos_transf_2"/>
    <property type="match status" value="1"/>
</dbReference>
<keyword evidence="3" id="KW-1185">Reference proteome</keyword>
<keyword evidence="2" id="KW-0808">Transferase</keyword>
<proteinExistence type="predicted"/>
<feature type="domain" description="Glycosyltransferase 2-like" evidence="1">
    <location>
        <begin position="8"/>
        <end position="145"/>
    </location>
</feature>
<dbReference type="EMBL" id="CP001032">
    <property type="protein sequence ID" value="ACB77229.1"/>
    <property type="molecule type" value="Genomic_DNA"/>
</dbReference>
<dbReference type="PANTHER" id="PTHR22916:SF65">
    <property type="entry name" value="SLR1065 PROTEIN"/>
    <property type="match status" value="1"/>
</dbReference>
<dbReference type="Gene3D" id="3.90.550.10">
    <property type="entry name" value="Spore Coat Polysaccharide Biosynthesis Protein SpsA, Chain A"/>
    <property type="match status" value="1"/>
</dbReference>
<dbReference type="GO" id="GO:0016758">
    <property type="term" value="F:hexosyltransferase activity"/>
    <property type="evidence" value="ECO:0007669"/>
    <property type="project" value="UniProtKB-ARBA"/>
</dbReference>
<dbReference type="InterPro" id="IPR001173">
    <property type="entry name" value="Glyco_trans_2-like"/>
</dbReference>
<dbReference type="RefSeq" id="WP_012376757.1">
    <property type="nucleotide sequence ID" value="NC_010571.1"/>
</dbReference>
<organism evidence="2 3">
    <name type="scientific">Opitutus terrae (strain DSM 11246 / JCM 15787 / PB90-1)</name>
    <dbReference type="NCBI Taxonomy" id="452637"/>
    <lineage>
        <taxon>Bacteria</taxon>
        <taxon>Pseudomonadati</taxon>
        <taxon>Verrucomicrobiota</taxon>
        <taxon>Opitutia</taxon>
        <taxon>Opitutales</taxon>
        <taxon>Opitutaceae</taxon>
        <taxon>Opitutus</taxon>
    </lineage>
</organism>
<dbReference type="KEGG" id="ote:Oter_3955"/>
<dbReference type="InterPro" id="IPR029044">
    <property type="entry name" value="Nucleotide-diphossugar_trans"/>
</dbReference>
<dbReference type="SUPFAM" id="SSF53448">
    <property type="entry name" value="Nucleotide-diphospho-sugar transferases"/>
    <property type="match status" value="1"/>
</dbReference>
<sequence>MGSNPLVSIITPSFQQADYLRQCIDSVLGHGYQPIEYHVCDGGSIDGSVDILRSYGIRLEWDSQPDGGQAAAINVGLRKSQGQIVGFLNSDDVLLPGAVGSAVRTLAAHPEVDIVYGRATVIDEQGRALRPAPVQSFDADVLVQHCFIAQPAAFWRRSLHEKIGWFAEEFDHTLDYEFWIRAMQAGAKFLFVDEEWAQAREHAQAKSQRLRGEILRQIRELQLRRLGYCGRNWWEQHLRYLRDEKRGIWRLLPGRRDQRLYRLAWWPYVFWRRKLGGPLFYRPGHWRA</sequence>
<dbReference type="OrthoDB" id="184190at2"/>
<reference evidence="2 3" key="1">
    <citation type="journal article" date="2011" name="J. Bacteriol.">
        <title>Genome sequence of the verrucomicrobium Opitutus terrae PB90-1, an abundant inhabitant of rice paddy soil ecosystems.</title>
        <authorList>
            <person name="van Passel M.W."/>
            <person name="Kant R."/>
            <person name="Palva A."/>
            <person name="Copeland A."/>
            <person name="Lucas S."/>
            <person name="Lapidus A."/>
            <person name="Glavina del Rio T."/>
            <person name="Pitluck S."/>
            <person name="Goltsman E."/>
            <person name="Clum A."/>
            <person name="Sun H."/>
            <person name="Schmutz J."/>
            <person name="Larimer F.W."/>
            <person name="Land M.L."/>
            <person name="Hauser L."/>
            <person name="Kyrpides N."/>
            <person name="Mikhailova N."/>
            <person name="Richardson P.P."/>
            <person name="Janssen P.H."/>
            <person name="de Vos W.M."/>
            <person name="Smidt H."/>
        </authorList>
    </citation>
    <scope>NUCLEOTIDE SEQUENCE [LARGE SCALE GENOMIC DNA]</scope>
    <source>
        <strain evidence="3">DSM 11246 / JCM 15787 / PB90-1</strain>
    </source>
</reference>
<evidence type="ECO:0000313" key="3">
    <source>
        <dbReference type="Proteomes" id="UP000007013"/>
    </source>
</evidence>
<name>B1ZZP3_OPITP</name>
<evidence type="ECO:0000313" key="2">
    <source>
        <dbReference type="EMBL" id="ACB77229.1"/>
    </source>
</evidence>
<evidence type="ECO:0000259" key="1">
    <source>
        <dbReference type="Pfam" id="PF00535"/>
    </source>
</evidence>
<gene>
    <name evidence="2" type="ordered locus">Oter_3955</name>
</gene>
<dbReference type="CDD" id="cd06433">
    <property type="entry name" value="GT_2_WfgS_like"/>
    <property type="match status" value="1"/>
</dbReference>
<dbReference type="eggNOG" id="COG1216">
    <property type="taxonomic scope" value="Bacteria"/>
</dbReference>